<evidence type="ECO:0000313" key="2">
    <source>
        <dbReference type="Proteomes" id="UP000663842"/>
    </source>
</evidence>
<feature type="non-terminal residue" evidence="1">
    <location>
        <position position="1"/>
    </location>
</feature>
<proteinExistence type="predicted"/>
<reference evidence="1" key="1">
    <citation type="submission" date="2021-02" db="EMBL/GenBank/DDBJ databases">
        <authorList>
            <person name="Nowell W R."/>
        </authorList>
    </citation>
    <scope>NUCLEOTIDE SEQUENCE</scope>
</reference>
<dbReference type="Proteomes" id="UP000663842">
    <property type="component" value="Unassembled WGS sequence"/>
</dbReference>
<name>A0A820QM57_9BILA</name>
<sequence>SPLKSPMAIEQGAESLPVEYRLAFLNVPLPYPRNIPTLFPSELATAMSCALSLLKS</sequence>
<accession>A0A820QM57</accession>
<comment type="caution">
    <text evidence="1">The sequence shown here is derived from an EMBL/GenBank/DDBJ whole genome shotgun (WGS) entry which is preliminary data.</text>
</comment>
<evidence type="ECO:0000313" key="1">
    <source>
        <dbReference type="EMBL" id="CAF4421140.1"/>
    </source>
</evidence>
<gene>
    <name evidence="1" type="ORF">UXM345_LOCUS38758</name>
</gene>
<organism evidence="1 2">
    <name type="scientific">Rotaria magnacalcarata</name>
    <dbReference type="NCBI Taxonomy" id="392030"/>
    <lineage>
        <taxon>Eukaryota</taxon>
        <taxon>Metazoa</taxon>
        <taxon>Spiralia</taxon>
        <taxon>Gnathifera</taxon>
        <taxon>Rotifera</taxon>
        <taxon>Eurotatoria</taxon>
        <taxon>Bdelloidea</taxon>
        <taxon>Philodinida</taxon>
        <taxon>Philodinidae</taxon>
        <taxon>Rotaria</taxon>
    </lineage>
</organism>
<dbReference type="AlphaFoldDB" id="A0A820QM57"/>
<protein>
    <submittedName>
        <fullName evidence="1">Uncharacterized protein</fullName>
    </submittedName>
</protein>
<dbReference type="EMBL" id="CAJOBF010031558">
    <property type="protein sequence ID" value="CAF4421140.1"/>
    <property type="molecule type" value="Genomic_DNA"/>
</dbReference>